<keyword evidence="10 12" id="KW-0472">Membrane</keyword>
<evidence type="ECO:0000256" key="5">
    <source>
        <dbReference type="ARBA" id="ARBA00022737"/>
    </source>
</evidence>
<dbReference type="GO" id="GO:0016887">
    <property type="term" value="F:ATP hydrolysis activity"/>
    <property type="evidence" value="ECO:0007669"/>
    <property type="project" value="InterPro"/>
</dbReference>
<evidence type="ECO:0000256" key="10">
    <source>
        <dbReference type="ARBA" id="ARBA00023136"/>
    </source>
</evidence>
<comment type="catalytic activity">
    <reaction evidence="11">
        <text>ATP + H2O + xenobioticSide 1 = ADP + phosphate + xenobioticSide 2.</text>
        <dbReference type="EC" id="7.6.2.2"/>
    </reaction>
</comment>
<dbReference type="GO" id="GO:0008559">
    <property type="term" value="F:ABC-type xenobiotic transporter activity"/>
    <property type="evidence" value="ECO:0007669"/>
    <property type="project" value="UniProtKB-EC"/>
</dbReference>
<dbReference type="InterPro" id="IPR050173">
    <property type="entry name" value="ABC_transporter_C-like"/>
</dbReference>
<dbReference type="Pfam" id="PF00664">
    <property type="entry name" value="ABC_membrane"/>
    <property type="match status" value="1"/>
</dbReference>
<keyword evidence="4 12" id="KW-0812">Transmembrane</keyword>
<evidence type="ECO:0000256" key="2">
    <source>
        <dbReference type="ARBA" id="ARBA00012191"/>
    </source>
</evidence>
<accession>A0A1Y3BRK2</accession>
<evidence type="ECO:0000256" key="11">
    <source>
        <dbReference type="ARBA" id="ARBA00034018"/>
    </source>
</evidence>
<dbReference type="Gene3D" id="1.20.1560.10">
    <property type="entry name" value="ABC transporter type 1, transmembrane domain"/>
    <property type="match status" value="1"/>
</dbReference>
<evidence type="ECO:0000259" key="13">
    <source>
        <dbReference type="PROSITE" id="PS50929"/>
    </source>
</evidence>
<evidence type="ECO:0000256" key="7">
    <source>
        <dbReference type="ARBA" id="ARBA00022840"/>
    </source>
</evidence>
<dbReference type="CDD" id="cd18598">
    <property type="entry name" value="ABC_6TM_MRP7_D1_like"/>
    <property type="match status" value="1"/>
</dbReference>
<gene>
    <name evidence="14" type="ORF">BLA29_000810</name>
</gene>
<comment type="similarity">
    <text evidence="1">Belongs to the ABC transporter superfamily. ABCC family. Conjugate transporter (TC 3.A.1.208) subfamily.</text>
</comment>
<name>A0A1Y3BRK2_EURMA</name>
<dbReference type="AlphaFoldDB" id="A0A1Y3BRK2"/>
<dbReference type="GO" id="GO:0005524">
    <property type="term" value="F:ATP binding"/>
    <property type="evidence" value="ECO:0007669"/>
    <property type="project" value="UniProtKB-KW"/>
</dbReference>
<feature type="transmembrane region" description="Helical" evidence="12">
    <location>
        <begin position="280"/>
        <end position="303"/>
    </location>
</feature>
<feature type="domain" description="ABC transmembrane type-1" evidence="13">
    <location>
        <begin position="54"/>
        <end position="340"/>
    </location>
</feature>
<dbReference type="FunFam" id="1.20.1560.10:FF:000037">
    <property type="entry name" value="ATP-binding cassette subfamily C member 10"/>
    <property type="match status" value="1"/>
</dbReference>
<evidence type="ECO:0000256" key="8">
    <source>
        <dbReference type="ARBA" id="ARBA00022967"/>
    </source>
</evidence>
<feature type="transmembrane region" description="Helical" evidence="12">
    <location>
        <begin position="93"/>
        <end position="117"/>
    </location>
</feature>
<evidence type="ECO:0000256" key="4">
    <source>
        <dbReference type="ARBA" id="ARBA00022692"/>
    </source>
</evidence>
<dbReference type="PANTHER" id="PTHR24223">
    <property type="entry name" value="ATP-BINDING CASSETTE SUB-FAMILY C"/>
    <property type="match status" value="1"/>
</dbReference>
<feature type="transmembrane region" description="Helical" evidence="12">
    <location>
        <begin position="315"/>
        <end position="339"/>
    </location>
</feature>
<protein>
    <recommendedName>
        <fullName evidence="2">ABC-type xenobiotic transporter</fullName>
        <ecNumber evidence="2">7.6.2.2</ecNumber>
    </recommendedName>
</protein>
<feature type="transmembrane region" description="Helical" evidence="12">
    <location>
        <begin position="197"/>
        <end position="215"/>
    </location>
</feature>
<keyword evidence="5" id="KW-0677">Repeat</keyword>
<proteinExistence type="inferred from homology"/>
<dbReference type="PROSITE" id="PS50929">
    <property type="entry name" value="ABC_TM1F"/>
    <property type="match status" value="1"/>
</dbReference>
<sequence>MSTAINSSDDLFELPESLSAQTSDESIIAYLNCDQQKRRSLICYIFSHFYGKFLWLGLLKLFADSMNMLFPIFLNRLLLYLENDDENVGQTTIGFTFASCLLVSTLLNTVCISYFNFQMSKIALKIRTILITITYNKLLRSRSATLMNQFDTGQILNLANTDVERVINLVPSLFQFISLPLQLIITIYLLYIEVQLVFISAVIFIVILIPINKIICDRIKQLSEKLMLWKDKRIRLMSECLKGIRTIKFHAWEMIFLTRIQSLRQNEIRYLKYRKYLDALCVYFWATTPVIISSLVFATYVWLNGENSLTSSKVFTTLALLGMLIMPLNALPWVLNGLIESMVSLRRLNRFYQLAEQKPDEDSYPIYDDEEVLFHFNDCSFRYHNDDDDDEQQNDFRLNYLNILIAKGKFIGITGRVGSGKSTLIKCLLNELNKINGQISIHYCCRQGIGYVPQEPWIQDTTIQKNILFGKTFDPEFYNQIVDACELLEDFRLFQNGDQTIIGNHGATLSGGQKSRISLARAL</sequence>
<dbReference type="InterPro" id="IPR003439">
    <property type="entry name" value="ABC_transporter-like_ATP-bd"/>
</dbReference>
<dbReference type="Pfam" id="PF00005">
    <property type="entry name" value="ABC_tran"/>
    <property type="match status" value="1"/>
</dbReference>
<evidence type="ECO:0000256" key="1">
    <source>
        <dbReference type="ARBA" id="ARBA00009726"/>
    </source>
</evidence>
<evidence type="ECO:0000256" key="9">
    <source>
        <dbReference type="ARBA" id="ARBA00022989"/>
    </source>
</evidence>
<organism evidence="14 15">
    <name type="scientific">Euroglyphus maynei</name>
    <name type="common">Mayne's house dust mite</name>
    <dbReference type="NCBI Taxonomy" id="6958"/>
    <lineage>
        <taxon>Eukaryota</taxon>
        <taxon>Metazoa</taxon>
        <taxon>Ecdysozoa</taxon>
        <taxon>Arthropoda</taxon>
        <taxon>Chelicerata</taxon>
        <taxon>Arachnida</taxon>
        <taxon>Acari</taxon>
        <taxon>Acariformes</taxon>
        <taxon>Sarcoptiformes</taxon>
        <taxon>Astigmata</taxon>
        <taxon>Psoroptidia</taxon>
        <taxon>Analgoidea</taxon>
        <taxon>Pyroglyphidae</taxon>
        <taxon>Pyroglyphinae</taxon>
        <taxon>Euroglyphus</taxon>
    </lineage>
</organism>
<dbReference type="GO" id="GO:0016020">
    <property type="term" value="C:membrane"/>
    <property type="evidence" value="ECO:0007669"/>
    <property type="project" value="InterPro"/>
</dbReference>
<evidence type="ECO:0000256" key="3">
    <source>
        <dbReference type="ARBA" id="ARBA00022448"/>
    </source>
</evidence>
<keyword evidence="3" id="KW-0813">Transport</keyword>
<keyword evidence="9 12" id="KW-1133">Transmembrane helix</keyword>
<dbReference type="InterPro" id="IPR036640">
    <property type="entry name" value="ABC1_TM_sf"/>
</dbReference>
<dbReference type="SUPFAM" id="SSF90123">
    <property type="entry name" value="ABC transporter transmembrane region"/>
    <property type="match status" value="1"/>
</dbReference>
<evidence type="ECO:0000313" key="15">
    <source>
        <dbReference type="Proteomes" id="UP000194236"/>
    </source>
</evidence>
<dbReference type="OrthoDB" id="6500128at2759"/>
<comment type="caution">
    <text evidence="14">The sequence shown here is derived from an EMBL/GenBank/DDBJ whole genome shotgun (WGS) entry which is preliminary data.</text>
</comment>
<dbReference type="Proteomes" id="UP000194236">
    <property type="component" value="Unassembled WGS sequence"/>
</dbReference>
<evidence type="ECO:0000256" key="12">
    <source>
        <dbReference type="SAM" id="Phobius"/>
    </source>
</evidence>
<keyword evidence="8" id="KW-1278">Translocase</keyword>
<dbReference type="PANTHER" id="PTHR24223:SF330">
    <property type="entry name" value="ATP-BINDING CASSETTE SUB-FAMILY C MEMBER 10"/>
    <property type="match status" value="1"/>
</dbReference>
<keyword evidence="7" id="KW-0067">ATP-binding</keyword>
<keyword evidence="15" id="KW-1185">Reference proteome</keyword>
<reference evidence="14 15" key="1">
    <citation type="submission" date="2017-03" db="EMBL/GenBank/DDBJ databases">
        <title>Genome Survey of Euroglyphus maynei.</title>
        <authorList>
            <person name="Arlian L.G."/>
            <person name="Morgan M.S."/>
            <person name="Rider S.D."/>
        </authorList>
    </citation>
    <scope>NUCLEOTIDE SEQUENCE [LARGE SCALE GENOMIC DNA]</scope>
    <source>
        <strain evidence="14">Arlian Lab</strain>
        <tissue evidence="14">Whole body</tissue>
    </source>
</reference>
<evidence type="ECO:0000313" key="14">
    <source>
        <dbReference type="EMBL" id="OTF83609.1"/>
    </source>
</evidence>
<dbReference type="EMBL" id="MUJZ01002927">
    <property type="protein sequence ID" value="OTF83609.1"/>
    <property type="molecule type" value="Genomic_DNA"/>
</dbReference>
<dbReference type="EC" id="7.6.2.2" evidence="2"/>
<dbReference type="SUPFAM" id="SSF52540">
    <property type="entry name" value="P-loop containing nucleoside triphosphate hydrolases"/>
    <property type="match status" value="1"/>
</dbReference>
<keyword evidence="6" id="KW-0547">Nucleotide-binding</keyword>
<evidence type="ECO:0000256" key="6">
    <source>
        <dbReference type="ARBA" id="ARBA00022741"/>
    </source>
</evidence>
<dbReference type="InterPro" id="IPR011527">
    <property type="entry name" value="ABC1_TM_dom"/>
</dbReference>
<feature type="transmembrane region" description="Helical" evidence="12">
    <location>
        <begin position="173"/>
        <end position="191"/>
    </location>
</feature>
<dbReference type="InterPro" id="IPR027417">
    <property type="entry name" value="P-loop_NTPase"/>
</dbReference>
<dbReference type="Gene3D" id="3.40.50.300">
    <property type="entry name" value="P-loop containing nucleotide triphosphate hydrolases"/>
    <property type="match status" value="1"/>
</dbReference>